<organism evidence="1 2">
    <name type="scientific">Brevundimonas subvibrioides</name>
    <dbReference type="NCBI Taxonomy" id="74313"/>
    <lineage>
        <taxon>Bacteria</taxon>
        <taxon>Pseudomonadati</taxon>
        <taxon>Pseudomonadota</taxon>
        <taxon>Alphaproteobacteria</taxon>
        <taxon>Caulobacterales</taxon>
        <taxon>Caulobacteraceae</taxon>
        <taxon>Brevundimonas</taxon>
    </lineage>
</organism>
<comment type="caution">
    <text evidence="1">The sequence shown here is derived from an EMBL/GenBank/DDBJ whole genome shotgun (WGS) entry which is preliminary data.</text>
</comment>
<evidence type="ECO:0000313" key="1">
    <source>
        <dbReference type="EMBL" id="OYX57579.1"/>
    </source>
</evidence>
<proteinExistence type="predicted"/>
<reference evidence="1 2" key="1">
    <citation type="submission" date="2017-03" db="EMBL/GenBank/DDBJ databases">
        <title>Lifting the veil on microbial sulfur biogeochemistry in mining wastewaters.</title>
        <authorList>
            <person name="Kantor R.S."/>
            <person name="Colenbrander Nelson T."/>
            <person name="Marshall S."/>
            <person name="Bennett D."/>
            <person name="Apte S."/>
            <person name="Camacho D."/>
            <person name="Thomas B.C."/>
            <person name="Warren L.A."/>
            <person name="Banfield J.F."/>
        </authorList>
    </citation>
    <scope>NUCLEOTIDE SEQUENCE [LARGE SCALE GENOMIC DNA]</scope>
    <source>
        <strain evidence="1">32-68-21</strain>
    </source>
</reference>
<dbReference type="AlphaFoldDB" id="A0A258HLB3"/>
<evidence type="ECO:0000313" key="2">
    <source>
        <dbReference type="Proteomes" id="UP000216147"/>
    </source>
</evidence>
<sequence length="66" mass="6919">MQSDDSTARLLDALKGIDLSRADGRIGIGSLLAEIERRSPGAILRHAATIQLQSLGCDTRLADGAS</sequence>
<dbReference type="EMBL" id="NCEQ01000005">
    <property type="protein sequence ID" value="OYX57579.1"/>
    <property type="molecule type" value="Genomic_DNA"/>
</dbReference>
<dbReference type="Proteomes" id="UP000216147">
    <property type="component" value="Unassembled WGS sequence"/>
</dbReference>
<protein>
    <submittedName>
        <fullName evidence="1">Uncharacterized protein</fullName>
    </submittedName>
</protein>
<gene>
    <name evidence="1" type="ORF">B7Y86_05430</name>
</gene>
<name>A0A258HLB3_9CAUL</name>
<accession>A0A258HLB3</accession>